<dbReference type="SUPFAM" id="SSF47413">
    <property type="entry name" value="lambda repressor-like DNA-binding domains"/>
    <property type="match status" value="1"/>
</dbReference>
<evidence type="ECO:0000256" key="1">
    <source>
        <dbReference type="ARBA" id="ARBA00023125"/>
    </source>
</evidence>
<dbReference type="STRING" id="1121302.SAMN02745163_01428"/>
<feature type="domain" description="HTH cro/C1-type" evidence="2">
    <location>
        <begin position="36"/>
        <end position="90"/>
    </location>
</feature>
<name>A0A1M6GYK1_9CLOT</name>
<sequence>MVSIKFSGLNILFINDYFNKQKGFKRMKLRLIGRTIRNYRKNTNMTIREFAEYSGISTSLISQLERGHGNPSLTVLELLATALNVPLYTLFVNDIDSNTLISHKNDRKKIFRKDKSHIVQDILTPDFMKSHIQLLTMELNGNSATTDNHYEHEDKEEIAVVIYGKVSVQLENEIYPLEEGDVVRIPARINHRFINNNDTKVTVLFVLVPSLI</sequence>
<dbReference type="CDD" id="cd00093">
    <property type="entry name" value="HTH_XRE"/>
    <property type="match status" value="1"/>
</dbReference>
<accession>A0A1M6GYK1</accession>
<dbReference type="SMART" id="SM00530">
    <property type="entry name" value="HTH_XRE"/>
    <property type="match status" value="1"/>
</dbReference>
<evidence type="ECO:0000313" key="4">
    <source>
        <dbReference type="Proteomes" id="UP000184310"/>
    </source>
</evidence>
<gene>
    <name evidence="3" type="ORF">SAMN02745163_01428</name>
</gene>
<dbReference type="Pfam" id="PF01381">
    <property type="entry name" value="HTH_3"/>
    <property type="match status" value="1"/>
</dbReference>
<dbReference type="SUPFAM" id="SSF51182">
    <property type="entry name" value="RmlC-like cupins"/>
    <property type="match status" value="1"/>
</dbReference>
<keyword evidence="4" id="KW-1185">Reference proteome</keyword>
<dbReference type="CDD" id="cd02209">
    <property type="entry name" value="cupin_XRE_C"/>
    <property type="match status" value="1"/>
</dbReference>
<evidence type="ECO:0000313" key="3">
    <source>
        <dbReference type="EMBL" id="SHJ15012.1"/>
    </source>
</evidence>
<proteinExistence type="predicted"/>
<dbReference type="Gene3D" id="2.60.120.10">
    <property type="entry name" value="Jelly Rolls"/>
    <property type="match status" value="1"/>
</dbReference>
<protein>
    <submittedName>
        <fullName evidence="3">Cupin domain-containing protein</fullName>
    </submittedName>
</protein>
<dbReference type="InterPro" id="IPR011051">
    <property type="entry name" value="RmlC_Cupin_sf"/>
</dbReference>
<dbReference type="Proteomes" id="UP000184310">
    <property type="component" value="Unassembled WGS sequence"/>
</dbReference>
<dbReference type="AlphaFoldDB" id="A0A1M6GYK1"/>
<dbReference type="GO" id="GO:0005829">
    <property type="term" value="C:cytosol"/>
    <property type="evidence" value="ECO:0007669"/>
    <property type="project" value="TreeGrafter"/>
</dbReference>
<dbReference type="GO" id="GO:0003677">
    <property type="term" value="F:DNA binding"/>
    <property type="evidence" value="ECO:0007669"/>
    <property type="project" value="UniProtKB-KW"/>
</dbReference>
<dbReference type="PANTHER" id="PTHR46797:SF19">
    <property type="entry name" value="BLL2473 PROTEIN"/>
    <property type="match status" value="1"/>
</dbReference>
<dbReference type="PANTHER" id="PTHR46797">
    <property type="entry name" value="HTH-TYPE TRANSCRIPTIONAL REGULATOR"/>
    <property type="match status" value="1"/>
</dbReference>
<dbReference type="PROSITE" id="PS50943">
    <property type="entry name" value="HTH_CROC1"/>
    <property type="match status" value="1"/>
</dbReference>
<organism evidence="3 4">
    <name type="scientific">Clostridium cavendishii DSM 21758</name>
    <dbReference type="NCBI Taxonomy" id="1121302"/>
    <lineage>
        <taxon>Bacteria</taxon>
        <taxon>Bacillati</taxon>
        <taxon>Bacillota</taxon>
        <taxon>Clostridia</taxon>
        <taxon>Eubacteriales</taxon>
        <taxon>Clostridiaceae</taxon>
        <taxon>Clostridium</taxon>
    </lineage>
</organism>
<dbReference type="InterPro" id="IPR050807">
    <property type="entry name" value="TransReg_Diox_bact_type"/>
</dbReference>
<dbReference type="InterPro" id="IPR013096">
    <property type="entry name" value="Cupin_2"/>
</dbReference>
<dbReference type="Gene3D" id="1.10.260.40">
    <property type="entry name" value="lambda repressor-like DNA-binding domains"/>
    <property type="match status" value="1"/>
</dbReference>
<dbReference type="InterPro" id="IPR001387">
    <property type="entry name" value="Cro/C1-type_HTH"/>
</dbReference>
<dbReference type="InterPro" id="IPR014710">
    <property type="entry name" value="RmlC-like_jellyroll"/>
</dbReference>
<dbReference type="EMBL" id="FQZB01000006">
    <property type="protein sequence ID" value="SHJ15012.1"/>
    <property type="molecule type" value="Genomic_DNA"/>
</dbReference>
<reference evidence="3 4" key="1">
    <citation type="submission" date="2016-11" db="EMBL/GenBank/DDBJ databases">
        <authorList>
            <person name="Jaros S."/>
            <person name="Januszkiewicz K."/>
            <person name="Wedrychowicz H."/>
        </authorList>
    </citation>
    <scope>NUCLEOTIDE SEQUENCE [LARGE SCALE GENOMIC DNA]</scope>
    <source>
        <strain evidence="3 4">DSM 21758</strain>
    </source>
</reference>
<evidence type="ECO:0000259" key="2">
    <source>
        <dbReference type="PROSITE" id="PS50943"/>
    </source>
</evidence>
<dbReference type="InterPro" id="IPR010982">
    <property type="entry name" value="Lambda_DNA-bd_dom_sf"/>
</dbReference>
<dbReference type="Pfam" id="PF07883">
    <property type="entry name" value="Cupin_2"/>
    <property type="match status" value="1"/>
</dbReference>
<keyword evidence="1" id="KW-0238">DNA-binding</keyword>
<dbReference type="GO" id="GO:0003700">
    <property type="term" value="F:DNA-binding transcription factor activity"/>
    <property type="evidence" value="ECO:0007669"/>
    <property type="project" value="TreeGrafter"/>
</dbReference>